<sequence>MTSRSCRRAWGIGLLMVVVVCWSPLPDVSGAPVARVGAAGVALELDGADWWPSGFDAYQLATDWAVNTGCGAMVDLDDYFGSLPPKSLTRFDLFAQLAIDKNTGSLAFGPMDKVFAAAARHDQLVLPVLAAGDGACESGQLKQRDWYVSGWRTEIAAGGMTFEQWMRTAIRRWKNSPALAGWELVGEPEPSICTDESCAWQTRLCPPDSAMVLRSFFDSAGGRAHRLGGDGLVWSGLAGGGQCGTAGPEYQFVGASRGLDVLDYHDYGSDGVPLPGDQWNGLAERIRQARAVGKPLVVNEIGQNAGSCTSLEQRAADFRRKVDGQRKAGTAAALFWAFVPDPRGEQCTYDIGPDDPTFDLVGVLTSAPG</sequence>
<keyword evidence="2" id="KW-1185">Reference proteome</keyword>
<organism evidence="1 2">
    <name type="scientific">Gordonia insulae</name>
    <dbReference type="NCBI Taxonomy" id="2420509"/>
    <lineage>
        <taxon>Bacteria</taxon>
        <taxon>Bacillati</taxon>
        <taxon>Actinomycetota</taxon>
        <taxon>Actinomycetes</taxon>
        <taxon>Mycobacteriales</taxon>
        <taxon>Gordoniaceae</taxon>
        <taxon>Gordonia</taxon>
    </lineage>
</organism>
<dbReference type="SUPFAM" id="SSF51445">
    <property type="entry name" value="(Trans)glycosidases"/>
    <property type="match status" value="1"/>
</dbReference>
<evidence type="ECO:0000313" key="1">
    <source>
        <dbReference type="EMBL" id="AZG44582.1"/>
    </source>
</evidence>
<dbReference type="RefSeq" id="WP_232016789.1">
    <property type="nucleotide sequence ID" value="NZ_CP033972.1"/>
</dbReference>
<dbReference type="Gene3D" id="3.20.20.80">
    <property type="entry name" value="Glycosidases"/>
    <property type="match status" value="1"/>
</dbReference>
<dbReference type="KEGG" id="gom:D7316_01168"/>
<dbReference type="Proteomes" id="UP000271469">
    <property type="component" value="Chromosome"/>
</dbReference>
<dbReference type="AlphaFoldDB" id="A0A3G8JJ83"/>
<gene>
    <name evidence="1" type="ORF">D7316_01168</name>
</gene>
<evidence type="ECO:0000313" key="2">
    <source>
        <dbReference type="Proteomes" id="UP000271469"/>
    </source>
</evidence>
<dbReference type="EMBL" id="CP033972">
    <property type="protein sequence ID" value="AZG44582.1"/>
    <property type="molecule type" value="Genomic_DNA"/>
</dbReference>
<name>A0A3G8JJ83_9ACTN</name>
<dbReference type="InterPro" id="IPR017853">
    <property type="entry name" value="GH"/>
</dbReference>
<protein>
    <recommendedName>
        <fullName evidence="3">Glycoside hydrolase family 5 domain-containing protein</fullName>
    </recommendedName>
</protein>
<accession>A0A3G8JJ83</accession>
<evidence type="ECO:0008006" key="3">
    <source>
        <dbReference type="Google" id="ProtNLM"/>
    </source>
</evidence>
<proteinExistence type="predicted"/>
<reference evidence="1 2" key="1">
    <citation type="submission" date="2018-11" db="EMBL/GenBank/DDBJ databases">
        <title>Gordonia insulae sp. nov., isolated from an island soil.</title>
        <authorList>
            <person name="Kim Y.S."/>
            <person name="Kim S.B."/>
        </authorList>
    </citation>
    <scope>NUCLEOTIDE SEQUENCE [LARGE SCALE GENOMIC DNA]</scope>
    <source>
        <strain evidence="1 2">MMS17-SY073</strain>
    </source>
</reference>